<feature type="transmembrane region" description="Helical" evidence="1">
    <location>
        <begin position="126"/>
        <end position="143"/>
    </location>
</feature>
<feature type="transmembrane region" description="Helical" evidence="1">
    <location>
        <begin position="247"/>
        <end position="268"/>
    </location>
</feature>
<feature type="transmembrane region" description="Helical" evidence="1">
    <location>
        <begin position="158"/>
        <end position="179"/>
    </location>
</feature>
<evidence type="ECO:0000313" key="2">
    <source>
        <dbReference type="EMBL" id="BDA79238.1"/>
    </source>
</evidence>
<keyword evidence="3" id="KW-1185">Reference proteome</keyword>
<feature type="transmembrane region" description="Helical" evidence="1">
    <location>
        <begin position="215"/>
        <end position="235"/>
    </location>
</feature>
<feature type="transmembrane region" description="Helical" evidence="1">
    <location>
        <begin position="185"/>
        <end position="203"/>
    </location>
</feature>
<keyword evidence="1" id="KW-0812">Transmembrane</keyword>
<feature type="transmembrane region" description="Helical" evidence="1">
    <location>
        <begin position="88"/>
        <end position="106"/>
    </location>
</feature>
<dbReference type="Proteomes" id="UP000245263">
    <property type="component" value="Chromosome 1"/>
</dbReference>
<evidence type="ECO:0000313" key="3">
    <source>
        <dbReference type="Proteomes" id="UP000245263"/>
    </source>
</evidence>
<organism evidence="2 3">
    <name type="scientific">Leptospira kobayashii</name>
    <dbReference type="NCBI Taxonomy" id="1917830"/>
    <lineage>
        <taxon>Bacteria</taxon>
        <taxon>Pseudomonadati</taxon>
        <taxon>Spirochaetota</taxon>
        <taxon>Spirochaetia</taxon>
        <taxon>Leptospirales</taxon>
        <taxon>Leptospiraceae</taxon>
        <taxon>Leptospira</taxon>
    </lineage>
</organism>
<dbReference type="RefSeq" id="WP_109019346.1">
    <property type="nucleotide sequence ID" value="NZ_AP025028.1"/>
</dbReference>
<keyword evidence="1" id="KW-1133">Transmembrane helix</keyword>
<dbReference type="EMBL" id="AP025028">
    <property type="protein sequence ID" value="BDA79238.1"/>
    <property type="molecule type" value="Genomic_DNA"/>
</dbReference>
<proteinExistence type="predicted"/>
<accession>A0ABN6KE21</accession>
<dbReference type="Pfam" id="PF14158">
    <property type="entry name" value="YndJ"/>
    <property type="match status" value="1"/>
</dbReference>
<keyword evidence="1" id="KW-0472">Membrane</keyword>
<feature type="transmembrane region" description="Helical" evidence="1">
    <location>
        <begin position="6"/>
        <end position="21"/>
    </location>
</feature>
<sequence length="518" mass="59804">MSLIIQSVLGYGILVLIPFLHRTVEPDPTGRRFSLLWMAAGAGALSLFFTVQSHFGIFFAVLWLLWCIGNSITKFLKFLIWGQDHFGVFLNFIASVLLVGGSIWLLSTRFSFPFLGFGEPWKTLTAVHFHFSGFLLVSVFAVYRDKVRNCSSILESKIYIAFNCFYLFGFVLVAIGLTGLRTIELWGTSVLFCSALVNLYLLLKSVWKDSLIYDQAVILCIGVSGFISFSLALMYSWRIFPTLNVHWMILTHGILNAFLLLPLLFYLTDRQKIRFPVRKFSFSKIRSNGKIESDFFHSYLSEENQKEGLTDDFSEFRREDFDPDLIHPSVRNFYESTNKYELNVKVAPNRFFRFTWKFLVKPFFAKLQQLNLPDKDKKILGTINSISCEKDGRPSPRGWMRVDAETGKPIYAAAYSMHKTDRTTYMNIAFPLPYFNMTSVLHIEYSDRPSGIQLTTIHTLHPLGDQGVYLVFAGLGVRLPLDETIEVWFDQGLKARHKMWFLGWHYLTLDYTMDLKHK</sequence>
<evidence type="ECO:0000256" key="1">
    <source>
        <dbReference type="SAM" id="Phobius"/>
    </source>
</evidence>
<name>A0ABN6KE21_9LEPT</name>
<protein>
    <submittedName>
        <fullName evidence="2">Membrane protein</fullName>
    </submittedName>
</protein>
<dbReference type="InterPro" id="IPR025450">
    <property type="entry name" value="YndJ-like"/>
</dbReference>
<gene>
    <name evidence="2" type="primary">yndJ</name>
    <name evidence="2" type="ORF">LPTSP3_g21680</name>
</gene>
<reference evidence="2 3" key="1">
    <citation type="submission" date="2021-08" db="EMBL/GenBank/DDBJ databases">
        <title>Complete genome sequence of Leptospira kobayashii strain E30.</title>
        <authorList>
            <person name="Nakao R."/>
            <person name="Nakamura S."/>
            <person name="Masuzawa T."/>
            <person name="Koizumi N."/>
        </authorList>
    </citation>
    <scope>NUCLEOTIDE SEQUENCE [LARGE SCALE GENOMIC DNA]</scope>
    <source>
        <strain evidence="2 3">E30</strain>
    </source>
</reference>